<protein>
    <recommendedName>
        <fullName evidence="3">Nitroimidazol reductase NimA, pyridoxamine 5'-phosphate oxidase superfamily</fullName>
    </recommendedName>
</protein>
<organism evidence="1 2">
    <name type="scientific">Haladaptatus litoreus</name>
    <dbReference type="NCBI Taxonomy" id="553468"/>
    <lineage>
        <taxon>Archaea</taxon>
        <taxon>Methanobacteriati</taxon>
        <taxon>Methanobacteriota</taxon>
        <taxon>Stenosarchaea group</taxon>
        <taxon>Halobacteria</taxon>
        <taxon>Halobacteriales</taxon>
        <taxon>Haladaptataceae</taxon>
        <taxon>Haladaptatus</taxon>
    </lineage>
</organism>
<dbReference type="Pfam" id="PF12900">
    <property type="entry name" value="Pyridox_ox_2"/>
    <property type="match status" value="1"/>
</dbReference>
<dbReference type="RefSeq" id="WP_076430016.1">
    <property type="nucleotide sequence ID" value="NZ_FTNO01000001.1"/>
</dbReference>
<accession>A0A1N6ZPP2</accession>
<dbReference type="InterPro" id="IPR012349">
    <property type="entry name" value="Split_barrel_FMN-bd"/>
</dbReference>
<dbReference type="AlphaFoldDB" id="A0A1N6ZPP2"/>
<proteinExistence type="predicted"/>
<gene>
    <name evidence="1" type="ORF">SAMN05421858_2116</name>
</gene>
<dbReference type="Gene3D" id="2.30.110.10">
    <property type="entry name" value="Electron Transport, Fmn-binding Protein, Chain A"/>
    <property type="match status" value="1"/>
</dbReference>
<dbReference type="EMBL" id="FTNO01000001">
    <property type="protein sequence ID" value="SIR28809.1"/>
    <property type="molecule type" value="Genomic_DNA"/>
</dbReference>
<evidence type="ECO:0000313" key="1">
    <source>
        <dbReference type="EMBL" id="SIR28809.1"/>
    </source>
</evidence>
<dbReference type="SUPFAM" id="SSF50475">
    <property type="entry name" value="FMN-binding split barrel"/>
    <property type="match status" value="1"/>
</dbReference>
<keyword evidence="2" id="KW-1185">Reference proteome</keyword>
<dbReference type="Proteomes" id="UP000186914">
    <property type="component" value="Unassembled WGS sequence"/>
</dbReference>
<sequence>MQGLRWVGMTDGEMNDFLGEGGTGVISFSTPADDPPFTLPVSYGYYEDTSSFYFRLAFPEGSGKETLLDDPVSFVVHEKTGAGYRSVVASGHLESVDELPYDSAAAQRLWGVQIPVVDIFDQPPEDVPFRHFRLIPEELSGRKEVHSDD</sequence>
<dbReference type="InterPro" id="IPR024747">
    <property type="entry name" value="Pyridox_Oxase-rel"/>
</dbReference>
<evidence type="ECO:0000313" key="2">
    <source>
        <dbReference type="Proteomes" id="UP000186914"/>
    </source>
</evidence>
<name>A0A1N6ZPP2_9EURY</name>
<evidence type="ECO:0008006" key="3">
    <source>
        <dbReference type="Google" id="ProtNLM"/>
    </source>
</evidence>
<reference evidence="2" key="1">
    <citation type="submission" date="2017-01" db="EMBL/GenBank/DDBJ databases">
        <authorList>
            <person name="Varghese N."/>
            <person name="Submissions S."/>
        </authorList>
    </citation>
    <scope>NUCLEOTIDE SEQUENCE [LARGE SCALE GENOMIC DNA]</scope>
    <source>
        <strain evidence="2">CGMCC 1.7737</strain>
    </source>
</reference>